<comment type="similarity">
    <text evidence="1">Belongs to the VPS13 family.</text>
</comment>
<dbReference type="PANTHER" id="PTHR16166:SF93">
    <property type="entry name" value="INTERMEMBRANE LIPID TRANSFER PROTEIN VPS13"/>
    <property type="match status" value="1"/>
</dbReference>
<dbReference type="GO" id="GO:0045053">
    <property type="term" value="P:protein retention in Golgi apparatus"/>
    <property type="evidence" value="ECO:0007669"/>
    <property type="project" value="TreeGrafter"/>
</dbReference>
<name>A0A818M5S4_9BILA</name>
<feature type="region of interest" description="Disordered" evidence="3">
    <location>
        <begin position="1851"/>
        <end position="1877"/>
    </location>
</feature>
<dbReference type="PANTHER" id="PTHR16166">
    <property type="entry name" value="VACUOLAR PROTEIN SORTING-ASSOCIATED PROTEIN VPS13"/>
    <property type="match status" value="1"/>
</dbReference>
<comment type="caution">
    <text evidence="6">The sequence shown here is derived from an EMBL/GenBank/DDBJ whole genome shotgun (WGS) entry which is preliminary data.</text>
</comment>
<dbReference type="InterPro" id="IPR026847">
    <property type="entry name" value="VPS13"/>
</dbReference>
<feature type="region of interest" description="Disordered" evidence="3">
    <location>
        <begin position="1349"/>
        <end position="1371"/>
    </location>
</feature>
<evidence type="ECO:0008006" key="8">
    <source>
        <dbReference type="Google" id="ProtNLM"/>
    </source>
</evidence>
<dbReference type="GO" id="GO:0006623">
    <property type="term" value="P:protein targeting to vacuole"/>
    <property type="evidence" value="ECO:0007669"/>
    <property type="project" value="TreeGrafter"/>
</dbReference>
<gene>
    <name evidence="6" type="ORF">OXD698_LOCUS5492</name>
</gene>
<feature type="compositionally biased region" description="Low complexity" evidence="3">
    <location>
        <begin position="821"/>
        <end position="832"/>
    </location>
</feature>
<organism evidence="6 7">
    <name type="scientific">Adineta steineri</name>
    <dbReference type="NCBI Taxonomy" id="433720"/>
    <lineage>
        <taxon>Eukaryota</taxon>
        <taxon>Metazoa</taxon>
        <taxon>Spiralia</taxon>
        <taxon>Gnathifera</taxon>
        <taxon>Rotifera</taxon>
        <taxon>Eurotatoria</taxon>
        <taxon>Bdelloidea</taxon>
        <taxon>Adinetida</taxon>
        <taxon>Adinetidae</taxon>
        <taxon>Adineta</taxon>
    </lineage>
</organism>
<evidence type="ECO:0000256" key="1">
    <source>
        <dbReference type="ARBA" id="ARBA00006545"/>
    </source>
</evidence>
<dbReference type="Pfam" id="PF12624">
    <property type="entry name" value="VPS13_N"/>
    <property type="match status" value="1"/>
</dbReference>
<feature type="compositionally biased region" description="Polar residues" evidence="3">
    <location>
        <begin position="1356"/>
        <end position="1366"/>
    </location>
</feature>
<feature type="compositionally biased region" description="Polar residues" evidence="3">
    <location>
        <begin position="1532"/>
        <end position="1547"/>
    </location>
</feature>
<proteinExistence type="inferred from homology"/>
<feature type="region of interest" description="Disordered" evidence="3">
    <location>
        <begin position="1532"/>
        <end position="1555"/>
    </location>
</feature>
<feature type="domain" description="Chorein N-terminal" evidence="4">
    <location>
        <begin position="3"/>
        <end position="1016"/>
    </location>
</feature>
<protein>
    <recommendedName>
        <fullName evidence="8">Vacuolar protein sorting-associated protein</fullName>
    </recommendedName>
</protein>
<dbReference type="InterPro" id="IPR056748">
    <property type="entry name" value="VPS13-like_C"/>
</dbReference>
<sequence>MVFAHLGAFFIDKFLGNYIEDIDSHQLKISLWNGDITLNNVYLKTSALKDLNLPFDIETGYLEKLKIHLPWKHLYVQPTKIEIEGLYILLSRKTDVNYDPEKEEKDEYEKKMKQVEKVEQFRFEKEQYENDAKSAHHKDTFVERLQFHILRNLEVEINHIHIAYDDKTTKSYPFQFGITLDYLRFSTTNDQFENLELKEDSNLIYKFGEINNLSIYWNSNIQSRLDLSKEQIINDLKSDNHLQFPQMNYILQPLNVQTKLKIGKTSEEENFEAKILDGDIQFNNIYLNINKNQYADLLDFLEYEDYLNIKSKHRKYYQMIDDDVQSDKIAVKKVKICRNLYFNKNVLKIKYFRWKFAYTSIVHENVRPRLISFKWENMKENLQRYKEYSEIYYNHLNHQNNKQRQQELEKQIDVFNLIYIRRTAQIQYTKKKVEDKSISWWEKFNSWWNSDSDKKDSEFHFNESLSNDEKSKLYKAIGYNDQSDKQISYPNDYIDINVSIRFNLTELNVWSLMNKNDVDFKIISSISIPQSQLQYQRRPAKDDFLFMVDCETIEMYGIDEDKNNKTSRLILIQQFNKSQENLLHLEFETNPINTKVDYRILAYSQSLQINYHAMTINKLFECFLPDKHHDLEGIKQAAYSIYTDIKHRTQFLLSENLKKIQDLDILIHIQSIYFILPDYGTLNESSSMICLDFGHLSFKGGKKNLLKIQQDVFHDAQSSVDESNDSLFVPIEIQLKQFQLLYLNQNESWKDLIFKQESPSHLIQPISITLNILKSINVQNTNIPIWKADGEMKLIECHLSDTRLFQFLKLIQTIPYPQSFQNNQQQQQQDQKTLSKDKKKTIPSTKETYETIEKMTPIQNILREEEQNLDLNKLNNQQQITQLQFNFFISKINIKFQRALLDLSDYCEEFLEISFELIQCSSNIKTYDIDLNISLDNFFIIHQQFLTNNNNEKLNLLNRQNKNSKLFQMNCLLTSDTNPLFNSSPYNSIENNIQLTLNQIFIYFHLQAFQSIISFTNNIKQKLAQLPKQNQIQSSSSSSSSSESSSSTSSSSFKIDFTIEGFNLLIGNERVHMLYIELKQFQGYLSQTNLKMCLHFLLNDIRLIDLYVKSRYQYLISKENSSNDLIQFDLCLLNHENKFINKKNKSKENKSFLKGKFEKLNFIYLNKHIQFILLLINSFQTKQQKPKEIKEEEEEQSNSFAKMLQNYQKHSIEFHLDFILNLPQILLPINSYSNKAISIDLGNLQMHTDSNEKFNEQHRITFDNIISNRVILNENNEIIEKNSLFQCSPFLTLINRYFNSNKNHIEIKIQWDTIQFKFSKDDYAFIDQILKQNFKEKTFHQFTQIENIQTDEDQHQNQSQIQPKQIKSNKDLSKKKDESFEIIQFQFQIKQITFELYQQDENSKLLNLIIKSIESNFKYFSDSTLNGIFQIQQIYLDDLRNKQISRLIDKHFNVKENNPIFNIQIQFKQFNRQINGKMESFYICLSPDLFNSIKDFIDYDISFIEKTKNKTFNKHSLQLNLPLPSKSISIYQQQPSNDQSNTKTNNYVPPAKDSKSNDIETRLEFILNPSQIVLLEDQNKENSDCLALNLTLSIDLINLGDETKISSSIKDLSFFGTNYQQLKESQIRYSVLSPSEIDAMIIINKNEQKIDLNIGDISINVDPAIIRTFVNLQNSINKKQENPKDEKEKVNSKTIFIPKQFKDSSFWFIKDFEEKDELLDDIDILELTTGSPSEKTNEIKEKEKDKNIEKYQNYSQQLIVNLNIIEVKIELGKGSSTRPVIAVCLSDIYANIENWSSDIIVSSSIQFELALFNDHILSWEPLIEPIIDDKGTVQSPWTILCETLQDQKEDNDEESRYLLTDDKKSESKEKSEGGSGSGISLDMKKVICIRGEHLLNLTLTKTTLDLCQRLSTMFNEIYKQGLPSDIDEEQSMLSIHNQTGFDIIISNIHGIEFPDDNKSEEKTLNLKSNEIIHLTVPEERLTATHLPAIVEQVAKRKQQFQVQIGENNVLVDINQTWRRVYELSSSLVPSWPVQLLCDSQVYEERRRVILSSIIKVSNRTTMPLILLDADSIEKNQFNSIAKIDVNQEFYLPIQLLYLRVTPRLYFAVHQENSNEKINDFISFDWANESSSDRILKFNDGRQAHYVVYKEEIEAYSENTDEPIRKSFNIYVKLALHLINLLPIPIQCSIDNVENVELKSSELYHSIQGNKKSILIFTIPSYNNSSWISEPIDLNEKGHGIHNEHIVKFNDKITGETLRMVLRVDTYRQSYRASFYSPFWIINSTDLKFEFKIENEKTFIDTINQSYYICPKNFNSESHKKKGHIRLFSVEQDENISQWSESFSLDVIKSTGMTSCKVHNDRTYLVCIDIVTSSFGMTKIITLAPSTAIVNNSSSDIEVTENKLENDEQSWKVVKANEIISFWPRYIEEGVMCVRYNNLKDKATRFSMTDKHRTLLRMNDEQRPALHVEVTATDFDGYRIIFGDYKTGDAPILIVNSLINQSITFAQKDHLQTQMLPSQYYLYYTWDDPLKPRELIILSNQQSTSIQLNPVCGVIDKDSEECVYYAIFHDGPQTVLFFSSDQSIIESVSDMPSLIESMKEYIQIGIRSVGISIVDDINRADLFYITINQSDEIWTEKRKFNIQPLSSKINQDLEQHYKTFLKHKQENKFEIDQNRYVSFNDDIAEISDNEGHIVHVKRQPLDGLWIGYTWSTKNMAIHCRINHIQIDNQLQITMFPTILYPIVSKSAGTDSPGKPFIELSLFKSSSTRSNTIFIKYLKLLIQEFAFCADQGLILALFAFIKQDKNPAAPTVNMESDFKRLSNPLETIVNEGTDNTSSETKIYFDNLHLSPLKIHVSFSMHGSKPSEQLLAEYPLADFLLQMLSLAEVQDVILKLNYYERKNDRYSITKLTKEISDHYTNQFLKQLHVVVLGLDVLGNPFGVIRGVAEGVESFFYEPYKGAMEGPIEFLEGIATGTKYFVGSVVGGAAGALSKVTQATSKGLATLTLDKDYQNARIQRKEIQAETTPEIVSSGKNALKDILQGVKGVVKKPIKGAKKKGAQGFFKGLGKGFLGLAGRPASGVADLTSTSFKLIRKVAIHEDVIHRIRTPRHVGRDGIVRPSIAHETLGHFIFDNFDESLHGHNEGYIAHINSSSDPSSLLFATTKQAVYLIEDSSSSGVYKVEWTLHYKNIKGTPTVKFEPNFIEFVLKETNAIGMTIKDLVHAKIVPYENIGEARYIVDKMVETMNALEL</sequence>
<evidence type="ECO:0000256" key="2">
    <source>
        <dbReference type="ARBA" id="ARBA00022448"/>
    </source>
</evidence>
<evidence type="ECO:0000259" key="5">
    <source>
        <dbReference type="Pfam" id="PF25037"/>
    </source>
</evidence>
<feature type="region of interest" description="Disordered" evidence="3">
    <location>
        <begin position="1030"/>
        <end position="1051"/>
    </location>
</feature>
<evidence type="ECO:0000256" key="3">
    <source>
        <dbReference type="SAM" id="MobiDB-lite"/>
    </source>
</evidence>
<evidence type="ECO:0000313" key="6">
    <source>
        <dbReference type="EMBL" id="CAF3582758.1"/>
    </source>
</evidence>
<evidence type="ECO:0000313" key="7">
    <source>
        <dbReference type="Proteomes" id="UP000663844"/>
    </source>
</evidence>
<dbReference type="InterPro" id="IPR026854">
    <property type="entry name" value="VPS13_N"/>
</dbReference>
<feature type="compositionally biased region" description="Basic and acidic residues" evidence="3">
    <location>
        <begin position="1854"/>
        <end position="1872"/>
    </location>
</feature>
<dbReference type="Pfam" id="PF25037">
    <property type="entry name" value="VPS13_C"/>
    <property type="match status" value="1"/>
</dbReference>
<feature type="compositionally biased region" description="Low complexity" evidence="3">
    <location>
        <begin position="1034"/>
        <end position="1051"/>
    </location>
</feature>
<reference evidence="6" key="1">
    <citation type="submission" date="2021-02" db="EMBL/GenBank/DDBJ databases">
        <authorList>
            <person name="Nowell W R."/>
        </authorList>
    </citation>
    <scope>NUCLEOTIDE SEQUENCE</scope>
</reference>
<evidence type="ECO:0000259" key="4">
    <source>
        <dbReference type="Pfam" id="PF12624"/>
    </source>
</evidence>
<dbReference type="EMBL" id="CAJOAZ010000224">
    <property type="protein sequence ID" value="CAF3582758.1"/>
    <property type="molecule type" value="Genomic_DNA"/>
</dbReference>
<keyword evidence="2" id="KW-0813">Transport</keyword>
<dbReference type="Proteomes" id="UP000663844">
    <property type="component" value="Unassembled WGS sequence"/>
</dbReference>
<feature type="region of interest" description="Disordered" evidence="3">
    <location>
        <begin position="821"/>
        <end position="842"/>
    </location>
</feature>
<feature type="domain" description="Intermembrane lipid transfer protein VPS13-like C-terminal" evidence="5">
    <location>
        <begin position="3104"/>
        <end position="3209"/>
    </location>
</feature>
<accession>A0A818M5S4</accession>